<reference evidence="2 3" key="1">
    <citation type="submission" date="2016-10" db="EMBL/GenBank/DDBJ databases">
        <authorList>
            <person name="de Groot N.N."/>
        </authorList>
    </citation>
    <scope>NUCLEOTIDE SEQUENCE [LARGE SCALE GENOMIC DNA]</scope>
    <source>
        <strain evidence="2 3">CGMCC 1.6291</strain>
    </source>
</reference>
<dbReference type="AlphaFoldDB" id="A0A1H8RSX8"/>
<dbReference type="EMBL" id="FOEG01000002">
    <property type="protein sequence ID" value="SEO69436.1"/>
    <property type="molecule type" value="Genomic_DNA"/>
</dbReference>
<keyword evidence="3" id="KW-1185">Reference proteome</keyword>
<gene>
    <name evidence="2" type="ORF">SAMN04488052_102227</name>
</gene>
<dbReference type="Proteomes" id="UP000199657">
    <property type="component" value="Unassembled WGS sequence"/>
</dbReference>
<dbReference type="SUPFAM" id="SSF46785">
    <property type="entry name" value="Winged helix' DNA-binding domain"/>
    <property type="match status" value="1"/>
</dbReference>
<dbReference type="GO" id="GO:0006355">
    <property type="term" value="P:regulation of DNA-templated transcription"/>
    <property type="evidence" value="ECO:0007669"/>
    <property type="project" value="InterPro"/>
</dbReference>
<evidence type="ECO:0000313" key="2">
    <source>
        <dbReference type="EMBL" id="SEO69436.1"/>
    </source>
</evidence>
<dbReference type="STRING" id="406100.SAMN04488052_102227"/>
<dbReference type="Gene3D" id="1.10.10.10">
    <property type="entry name" value="Winged helix-like DNA-binding domain superfamily/Winged helix DNA-binding domain"/>
    <property type="match status" value="1"/>
</dbReference>
<organism evidence="2 3">
    <name type="scientific">Aquisalimonas asiatica</name>
    <dbReference type="NCBI Taxonomy" id="406100"/>
    <lineage>
        <taxon>Bacteria</taxon>
        <taxon>Pseudomonadati</taxon>
        <taxon>Pseudomonadota</taxon>
        <taxon>Gammaproteobacteria</taxon>
        <taxon>Chromatiales</taxon>
        <taxon>Ectothiorhodospiraceae</taxon>
        <taxon>Aquisalimonas</taxon>
    </lineage>
</organism>
<dbReference type="Pfam" id="PF09339">
    <property type="entry name" value="HTH_IclR"/>
    <property type="match status" value="1"/>
</dbReference>
<name>A0A1H8RSX8_9GAMM</name>
<dbReference type="GO" id="GO:0003677">
    <property type="term" value="F:DNA binding"/>
    <property type="evidence" value="ECO:0007669"/>
    <property type="project" value="InterPro"/>
</dbReference>
<dbReference type="InterPro" id="IPR005471">
    <property type="entry name" value="Tscrpt_reg_IclR_N"/>
</dbReference>
<evidence type="ECO:0000259" key="1">
    <source>
        <dbReference type="PROSITE" id="PS51077"/>
    </source>
</evidence>
<evidence type="ECO:0000313" key="3">
    <source>
        <dbReference type="Proteomes" id="UP000199657"/>
    </source>
</evidence>
<dbReference type="InterPro" id="IPR036388">
    <property type="entry name" value="WH-like_DNA-bd_sf"/>
</dbReference>
<protein>
    <submittedName>
        <fullName evidence="2">IclR helix-turn-helix domain-containing protein</fullName>
    </submittedName>
</protein>
<proteinExistence type="predicted"/>
<dbReference type="PROSITE" id="PS51077">
    <property type="entry name" value="HTH_ICLR"/>
    <property type="match status" value="1"/>
</dbReference>
<accession>A0A1H8RSX8</accession>
<sequence>MNEGINQSAAKALRVVECLTDGGFQGKTLRELSGELGIPRATVWRLLVTLKSAGWAVAIQCESGAKEERWQVSTKLAQIAYEYEQYTWSRINGIRAEYREVTGKELNV</sequence>
<feature type="domain" description="HTH iclR-type" evidence="1">
    <location>
        <begin position="6"/>
        <end position="74"/>
    </location>
</feature>
<dbReference type="InterPro" id="IPR036390">
    <property type="entry name" value="WH_DNA-bd_sf"/>
</dbReference>
<dbReference type="RefSeq" id="WP_171909833.1">
    <property type="nucleotide sequence ID" value="NZ_FOEG01000002.1"/>
</dbReference>